<dbReference type="Gene3D" id="3.40.50.300">
    <property type="entry name" value="P-loop containing nucleotide triphosphate hydrolases"/>
    <property type="match status" value="1"/>
</dbReference>
<dbReference type="EMBL" id="SVNY01000004">
    <property type="protein sequence ID" value="MBE6833618.1"/>
    <property type="molecule type" value="Genomic_DNA"/>
</dbReference>
<dbReference type="InterPro" id="IPR003593">
    <property type="entry name" value="AAA+_ATPase"/>
</dbReference>
<dbReference type="Gene3D" id="1.10.10.60">
    <property type="entry name" value="Homeodomain-like"/>
    <property type="match status" value="1"/>
</dbReference>
<keyword evidence="2" id="KW-0547">Nucleotide-binding</keyword>
<evidence type="ECO:0000259" key="9">
    <source>
        <dbReference type="PROSITE" id="PS50110"/>
    </source>
</evidence>
<dbReference type="Gene3D" id="1.10.8.60">
    <property type="match status" value="1"/>
</dbReference>
<dbReference type="Proteomes" id="UP000754750">
    <property type="component" value="Unassembled WGS sequence"/>
</dbReference>
<dbReference type="Pfam" id="PF00072">
    <property type="entry name" value="Response_reg"/>
    <property type="match status" value="1"/>
</dbReference>
<dbReference type="GO" id="GO:0005524">
    <property type="term" value="F:ATP binding"/>
    <property type="evidence" value="ECO:0007669"/>
    <property type="project" value="UniProtKB-KW"/>
</dbReference>
<name>A0A928KRZ9_9FIRM</name>
<dbReference type="InterPro" id="IPR025662">
    <property type="entry name" value="Sigma_54_int_dom_ATP-bd_1"/>
</dbReference>
<dbReference type="SUPFAM" id="SSF46689">
    <property type="entry name" value="Homeodomain-like"/>
    <property type="match status" value="1"/>
</dbReference>
<accession>A0A928KRZ9</accession>
<feature type="domain" description="Sigma-54 factor interaction" evidence="8">
    <location>
        <begin position="138"/>
        <end position="368"/>
    </location>
</feature>
<protein>
    <recommendedName>
        <fullName evidence="1">Stage 0 sporulation protein A homolog</fullName>
    </recommendedName>
</protein>
<keyword evidence="5" id="KW-0804">Transcription</keyword>
<dbReference type="SUPFAM" id="SSF52540">
    <property type="entry name" value="P-loop containing nucleoside triphosphate hydrolases"/>
    <property type="match status" value="1"/>
</dbReference>
<dbReference type="InterPro" id="IPR025943">
    <property type="entry name" value="Sigma_54_int_dom_ATP-bd_2"/>
</dbReference>
<dbReference type="InterPro" id="IPR011006">
    <property type="entry name" value="CheY-like_superfamily"/>
</dbReference>
<proteinExistence type="predicted"/>
<dbReference type="Pfam" id="PF02954">
    <property type="entry name" value="HTH_8"/>
    <property type="match status" value="1"/>
</dbReference>
<dbReference type="RefSeq" id="WP_326840441.1">
    <property type="nucleotide sequence ID" value="NZ_JBKWRC010000002.1"/>
</dbReference>
<reference evidence="10" key="1">
    <citation type="submission" date="2019-04" db="EMBL/GenBank/DDBJ databases">
        <title>Evolution of Biomass-Degrading Anaerobic Consortia Revealed by Metagenomics.</title>
        <authorList>
            <person name="Peng X."/>
        </authorList>
    </citation>
    <scope>NUCLEOTIDE SEQUENCE</scope>
    <source>
        <strain evidence="10">SIG551</strain>
    </source>
</reference>
<organism evidence="10 11">
    <name type="scientific">Faecalispora sporosphaeroides</name>
    <dbReference type="NCBI Taxonomy" id="1549"/>
    <lineage>
        <taxon>Bacteria</taxon>
        <taxon>Bacillati</taxon>
        <taxon>Bacillota</taxon>
        <taxon>Clostridia</taxon>
        <taxon>Eubacteriales</taxon>
        <taxon>Oscillospiraceae</taxon>
        <taxon>Faecalispora</taxon>
    </lineage>
</organism>
<gene>
    <name evidence="10" type="ORF">E7512_08575</name>
</gene>
<evidence type="ECO:0000256" key="3">
    <source>
        <dbReference type="ARBA" id="ARBA00022840"/>
    </source>
</evidence>
<dbReference type="InterPro" id="IPR009057">
    <property type="entry name" value="Homeodomain-like_sf"/>
</dbReference>
<dbReference type="SMART" id="SM00382">
    <property type="entry name" value="AAA"/>
    <property type="match status" value="1"/>
</dbReference>
<dbReference type="Pfam" id="PF00158">
    <property type="entry name" value="Sigma54_activat"/>
    <property type="match status" value="1"/>
</dbReference>
<evidence type="ECO:0000256" key="4">
    <source>
        <dbReference type="ARBA" id="ARBA00023015"/>
    </source>
</evidence>
<evidence type="ECO:0000313" key="11">
    <source>
        <dbReference type="Proteomes" id="UP000754750"/>
    </source>
</evidence>
<dbReference type="PROSITE" id="PS50045">
    <property type="entry name" value="SIGMA54_INTERACT_4"/>
    <property type="match status" value="1"/>
</dbReference>
<dbReference type="FunFam" id="3.40.50.300:FF:000006">
    <property type="entry name" value="DNA-binding transcriptional regulator NtrC"/>
    <property type="match status" value="1"/>
</dbReference>
<evidence type="ECO:0000256" key="1">
    <source>
        <dbReference type="ARBA" id="ARBA00018672"/>
    </source>
</evidence>
<dbReference type="PROSITE" id="PS00676">
    <property type="entry name" value="SIGMA54_INTERACT_2"/>
    <property type="match status" value="1"/>
</dbReference>
<evidence type="ECO:0000256" key="2">
    <source>
        <dbReference type="ARBA" id="ARBA00022741"/>
    </source>
</evidence>
<dbReference type="PRINTS" id="PR01590">
    <property type="entry name" value="HTHFIS"/>
</dbReference>
<dbReference type="CDD" id="cd00009">
    <property type="entry name" value="AAA"/>
    <property type="match status" value="1"/>
</dbReference>
<dbReference type="PROSITE" id="PS50110">
    <property type="entry name" value="RESPONSE_REGULATORY"/>
    <property type="match status" value="1"/>
</dbReference>
<dbReference type="PANTHER" id="PTHR32071">
    <property type="entry name" value="TRANSCRIPTIONAL REGULATORY PROTEIN"/>
    <property type="match status" value="1"/>
</dbReference>
<evidence type="ECO:0000256" key="5">
    <source>
        <dbReference type="ARBA" id="ARBA00023163"/>
    </source>
</evidence>
<dbReference type="InterPro" id="IPR001789">
    <property type="entry name" value="Sig_transdc_resp-reg_receiver"/>
</dbReference>
<dbReference type="InterPro" id="IPR027417">
    <property type="entry name" value="P-loop_NTPase"/>
</dbReference>
<keyword evidence="4" id="KW-0805">Transcription regulation</keyword>
<evidence type="ECO:0000256" key="7">
    <source>
        <dbReference type="PROSITE-ProRule" id="PRU00169"/>
    </source>
</evidence>
<sequence length="453" mass="51409">MQSKILIIDDEYLIRISLREGLTDLGYLTQEAETIGEGLRLAEEFKPDVVMLDNRLGDVLGMEYIETIKKLDEDIQIIIITAYSSVSQAVQAIRRGAYDYVQKPFDIDAIDIVIRRALDQLKSRRKLELLSSGGPPDLIGVSPQMRQIKRQVELLSAKDNVDLLVRGETGSGKGVVVAQIHQKSARRNFPLVKINCSAVPESLFESELFGHEKGAFTGALARKKGLFELANEGTVFLDEIGDMPLPMQAKLLTFLEDRKFRRVGGLSDVEVNVRVIAATNRPLEQAIEEKTFRADLFFRLNVVQLYLAPLRERPEDIEPLCRYYLDFFNQKLGKNIRQISPAFLHKLKEYSWKGNVRELRNVLERAVLFCGGDVLEHTGQLLEESGAPQAALPQSGEFWPMRDLSSPIDLQKELERLEKAYIDKALRLTGNNYSQAAKLLGYSRFSLRRRLEQ</sequence>
<dbReference type="PANTHER" id="PTHR32071:SF113">
    <property type="entry name" value="ALGINATE BIOSYNTHESIS TRANSCRIPTIONAL REGULATORY PROTEIN ALGB"/>
    <property type="match status" value="1"/>
</dbReference>
<keyword evidence="3" id="KW-0067">ATP-binding</keyword>
<dbReference type="InterPro" id="IPR002197">
    <property type="entry name" value="HTH_Fis"/>
</dbReference>
<dbReference type="GO" id="GO:0006355">
    <property type="term" value="P:regulation of DNA-templated transcription"/>
    <property type="evidence" value="ECO:0007669"/>
    <property type="project" value="InterPro"/>
</dbReference>
<dbReference type="AlphaFoldDB" id="A0A928KRZ9"/>
<dbReference type="SMART" id="SM00448">
    <property type="entry name" value="REC"/>
    <property type="match status" value="1"/>
</dbReference>
<keyword evidence="7" id="KW-0597">Phosphoprotein</keyword>
<evidence type="ECO:0000259" key="8">
    <source>
        <dbReference type="PROSITE" id="PS50045"/>
    </source>
</evidence>
<dbReference type="InterPro" id="IPR002078">
    <property type="entry name" value="Sigma_54_int"/>
</dbReference>
<dbReference type="GO" id="GO:0043565">
    <property type="term" value="F:sequence-specific DNA binding"/>
    <property type="evidence" value="ECO:0007669"/>
    <property type="project" value="InterPro"/>
</dbReference>
<dbReference type="GO" id="GO:0000160">
    <property type="term" value="P:phosphorelay signal transduction system"/>
    <property type="evidence" value="ECO:0007669"/>
    <property type="project" value="InterPro"/>
</dbReference>
<dbReference type="InterPro" id="IPR058031">
    <property type="entry name" value="AAA_lid_NorR"/>
</dbReference>
<dbReference type="SUPFAM" id="SSF52172">
    <property type="entry name" value="CheY-like"/>
    <property type="match status" value="1"/>
</dbReference>
<evidence type="ECO:0000313" key="10">
    <source>
        <dbReference type="EMBL" id="MBE6833618.1"/>
    </source>
</evidence>
<feature type="modified residue" description="4-aspartylphosphate" evidence="7">
    <location>
        <position position="53"/>
    </location>
</feature>
<comment type="caution">
    <text evidence="10">The sequence shown here is derived from an EMBL/GenBank/DDBJ whole genome shotgun (WGS) entry which is preliminary data.</text>
</comment>
<feature type="domain" description="Response regulatory" evidence="9">
    <location>
        <begin position="4"/>
        <end position="118"/>
    </location>
</feature>
<dbReference type="PROSITE" id="PS00675">
    <property type="entry name" value="SIGMA54_INTERACT_1"/>
    <property type="match status" value="1"/>
</dbReference>
<evidence type="ECO:0000256" key="6">
    <source>
        <dbReference type="ARBA" id="ARBA00024867"/>
    </source>
</evidence>
<comment type="function">
    <text evidence="6">May play the central regulatory role in sporulation. It may be an element of the effector pathway responsible for the activation of sporulation genes in response to nutritional stress. Spo0A may act in concert with spo0H (a sigma factor) to control the expression of some genes that are critical to the sporulation process.</text>
</comment>
<dbReference type="Gene3D" id="3.40.50.2300">
    <property type="match status" value="1"/>
</dbReference>
<dbReference type="Pfam" id="PF25601">
    <property type="entry name" value="AAA_lid_14"/>
    <property type="match status" value="1"/>
</dbReference>